<proteinExistence type="predicted"/>
<evidence type="ECO:0000313" key="1">
    <source>
        <dbReference type="EMBL" id="MER2286823.1"/>
    </source>
</evidence>
<accession>A0ABV1QW54</accession>
<evidence type="ECO:0008006" key="3">
    <source>
        <dbReference type="Google" id="ProtNLM"/>
    </source>
</evidence>
<protein>
    <recommendedName>
        <fullName evidence="3">DUF1640 domain-containing protein</fullName>
    </recommendedName>
</protein>
<keyword evidence="2" id="KW-1185">Reference proteome</keyword>
<sequence length="94" mass="10071">MFNTVKLAKTLEASGLSRDQADQIASSLFESLKEYSGDIATKGDLRALEASIRAEIATGHLALEKIVHAQTKWLLSALVGATALMTTAAKFLLH</sequence>
<gene>
    <name evidence="1" type="ORF">ABS770_01015</name>
</gene>
<comment type="caution">
    <text evidence="1">The sequence shown here is derived from an EMBL/GenBank/DDBJ whole genome shotgun (WGS) entry which is preliminary data.</text>
</comment>
<reference evidence="1" key="1">
    <citation type="submission" date="2024-06" db="EMBL/GenBank/DDBJ databases">
        <authorList>
            <person name="Campbell A.G."/>
        </authorList>
    </citation>
    <scope>NUCLEOTIDE SEQUENCE</scope>
    <source>
        <strain evidence="1">EM17</strain>
    </source>
</reference>
<dbReference type="EMBL" id="JBELQD010000001">
    <property type="protein sequence ID" value="MER2286823.1"/>
    <property type="molecule type" value="Genomic_DNA"/>
</dbReference>
<name>A0ABV1QW54_9HYPH</name>
<dbReference type="RefSeq" id="WP_350376991.1">
    <property type="nucleotide sequence ID" value="NZ_JBELQD010000001.1"/>
</dbReference>
<dbReference type="Proteomes" id="UP001432995">
    <property type="component" value="Unassembled WGS sequence"/>
</dbReference>
<evidence type="ECO:0000313" key="2">
    <source>
        <dbReference type="Proteomes" id="UP001432995"/>
    </source>
</evidence>
<organism evidence="1 2">
    <name type="scientific">Methylobacterium brachiatum</name>
    <dbReference type="NCBI Taxonomy" id="269660"/>
    <lineage>
        <taxon>Bacteria</taxon>
        <taxon>Pseudomonadati</taxon>
        <taxon>Pseudomonadota</taxon>
        <taxon>Alphaproteobacteria</taxon>
        <taxon>Hyphomicrobiales</taxon>
        <taxon>Methylobacteriaceae</taxon>
        <taxon>Methylobacterium</taxon>
    </lineage>
</organism>